<dbReference type="SUPFAM" id="SSF52540">
    <property type="entry name" value="P-loop containing nucleoside triphosphate hydrolases"/>
    <property type="match status" value="1"/>
</dbReference>
<evidence type="ECO:0000313" key="6">
    <source>
        <dbReference type="Proteomes" id="UP001285921"/>
    </source>
</evidence>
<evidence type="ECO:0000259" key="4">
    <source>
        <dbReference type="PROSITE" id="PS50893"/>
    </source>
</evidence>
<organism evidence="5 6">
    <name type="scientific">Paenibacillus glycanilyticus</name>
    <dbReference type="NCBI Taxonomy" id="126569"/>
    <lineage>
        <taxon>Bacteria</taxon>
        <taxon>Bacillati</taxon>
        <taxon>Bacillota</taxon>
        <taxon>Bacilli</taxon>
        <taxon>Bacillales</taxon>
        <taxon>Paenibacillaceae</taxon>
        <taxon>Paenibacillus</taxon>
    </lineage>
</organism>
<dbReference type="InterPro" id="IPR003439">
    <property type="entry name" value="ABC_transporter-like_ATP-bd"/>
</dbReference>
<dbReference type="Pfam" id="PF00005">
    <property type="entry name" value="ABC_tran"/>
    <property type="match status" value="1"/>
</dbReference>
<accession>A0ABQ6NHD7</accession>
<protein>
    <submittedName>
        <fullName evidence="5">High-affinity zinc uptake system ATP-binding protein ZnuC</fullName>
    </submittedName>
</protein>
<dbReference type="SMART" id="SM00382">
    <property type="entry name" value="AAA"/>
    <property type="match status" value="1"/>
</dbReference>
<keyword evidence="3 5" id="KW-0067">ATP-binding</keyword>
<keyword evidence="1" id="KW-0813">Transport</keyword>
<dbReference type="Proteomes" id="UP001285921">
    <property type="component" value="Unassembled WGS sequence"/>
</dbReference>
<feature type="domain" description="ABC transporter" evidence="4">
    <location>
        <begin position="4"/>
        <end position="239"/>
    </location>
</feature>
<sequence length="239" mass="26606">MLLASLQDVTFGYGDVPCLEMANIEVHSGEFIAVTGQNGASKSTLLKLALRLLHPWQGKVNLSPTNVNGDKLAVAYVPQQIAAFNSGFPSQVTEFVRSGLYSQRLNWFRRLSPDAKQAADEAMKSMGVWELRNRRIGELSGGQKQRICIARALAMSPDLFVLDEPTTGMDKESRKDFYKLMREQIDQHGKTVVIVTHNLTELDGMLDRIISLERREEGGWKCCTTTSCSGHFSPAESLR</sequence>
<dbReference type="GO" id="GO:0005524">
    <property type="term" value="F:ATP binding"/>
    <property type="evidence" value="ECO:0007669"/>
    <property type="project" value="UniProtKB-KW"/>
</dbReference>
<evidence type="ECO:0000256" key="1">
    <source>
        <dbReference type="ARBA" id="ARBA00022448"/>
    </source>
</evidence>
<comment type="caution">
    <text evidence="5">The sequence shown here is derived from an EMBL/GenBank/DDBJ whole genome shotgun (WGS) entry which is preliminary data.</text>
</comment>
<name>A0ABQ6NHD7_9BACL</name>
<dbReference type="RefSeq" id="WP_317979493.1">
    <property type="nucleotide sequence ID" value="NZ_BTCL01000004.1"/>
</dbReference>
<dbReference type="PROSITE" id="PS50893">
    <property type="entry name" value="ABC_TRANSPORTER_2"/>
    <property type="match status" value="1"/>
</dbReference>
<keyword evidence="2" id="KW-0547">Nucleotide-binding</keyword>
<dbReference type="InterPro" id="IPR017871">
    <property type="entry name" value="ABC_transporter-like_CS"/>
</dbReference>
<dbReference type="Gene3D" id="3.40.50.300">
    <property type="entry name" value="P-loop containing nucleotide triphosphate hydrolases"/>
    <property type="match status" value="1"/>
</dbReference>
<dbReference type="PROSITE" id="PS00211">
    <property type="entry name" value="ABC_TRANSPORTER_1"/>
    <property type="match status" value="1"/>
</dbReference>
<dbReference type="EMBL" id="BTCL01000004">
    <property type="protein sequence ID" value="GMK44516.1"/>
    <property type="molecule type" value="Genomic_DNA"/>
</dbReference>
<dbReference type="PANTHER" id="PTHR42734">
    <property type="entry name" value="METAL TRANSPORT SYSTEM ATP-BINDING PROTEIN TM_0124-RELATED"/>
    <property type="match status" value="1"/>
</dbReference>
<dbReference type="InterPro" id="IPR027417">
    <property type="entry name" value="P-loop_NTPase"/>
</dbReference>
<evidence type="ECO:0000313" key="5">
    <source>
        <dbReference type="EMBL" id="GMK44516.1"/>
    </source>
</evidence>
<evidence type="ECO:0000256" key="3">
    <source>
        <dbReference type="ARBA" id="ARBA00022840"/>
    </source>
</evidence>
<proteinExistence type="predicted"/>
<reference evidence="5 6" key="1">
    <citation type="submission" date="2023-05" db="EMBL/GenBank/DDBJ databases">
        <title>Draft genome of Paenibacillus sp. CCS26.</title>
        <authorList>
            <person name="Akita H."/>
            <person name="Shinto Y."/>
            <person name="Kimura Z."/>
        </authorList>
    </citation>
    <scope>NUCLEOTIDE SEQUENCE [LARGE SCALE GENOMIC DNA]</scope>
    <source>
        <strain evidence="5 6">CCS26</strain>
    </source>
</reference>
<evidence type="ECO:0000256" key="2">
    <source>
        <dbReference type="ARBA" id="ARBA00022741"/>
    </source>
</evidence>
<dbReference type="InterPro" id="IPR050153">
    <property type="entry name" value="Metal_Ion_Import_ABC"/>
</dbReference>
<keyword evidence="6" id="KW-1185">Reference proteome</keyword>
<dbReference type="InterPro" id="IPR003593">
    <property type="entry name" value="AAA+_ATPase"/>
</dbReference>
<dbReference type="PANTHER" id="PTHR42734:SF4">
    <property type="entry name" value="HIGH-AFFINITY ZINC UPTAKE SYSTEM ATP-BINDING PROTEIN ZNUC"/>
    <property type="match status" value="1"/>
</dbReference>
<gene>
    <name evidence="5" type="primary">znuC</name>
    <name evidence="5" type="ORF">PghCCS26_16440</name>
</gene>